<sequence>MFTFTDPYQQASYQNVGYPAFTPYVYNYSTPIYDAHMPRESTGRYIDGEKDRKRMAHIYPQNSTLQQQSYTKQTEEPIDSRYFHVEGKYVPVQIVDADKLRQDREEKKRDDRRRLEHRDNNTPLRESWESTDYSRKVTYRHYSGQHRDRHSYDHKRSTRVYHTKPGESTLQPSQHGAGKYLVRREEWVSRVKEYEVYKTPKWTSESRDERSPTARHEAKGYQWGKAHLRTKN</sequence>
<dbReference type="OrthoDB" id="10340496at2759"/>
<feature type="region of interest" description="Disordered" evidence="1">
    <location>
        <begin position="201"/>
        <end position="232"/>
    </location>
</feature>
<keyword evidence="3" id="KW-1185">Reference proteome</keyword>
<reference evidence="2 3" key="1">
    <citation type="journal article" date="2018" name="Nat. Ecol. Evol.">
        <title>Pezizomycetes genomes reveal the molecular basis of ectomycorrhizal truffle lifestyle.</title>
        <authorList>
            <person name="Murat C."/>
            <person name="Payen T."/>
            <person name="Noel B."/>
            <person name="Kuo A."/>
            <person name="Morin E."/>
            <person name="Chen J."/>
            <person name="Kohler A."/>
            <person name="Krizsan K."/>
            <person name="Balestrini R."/>
            <person name="Da Silva C."/>
            <person name="Montanini B."/>
            <person name="Hainaut M."/>
            <person name="Levati E."/>
            <person name="Barry K.W."/>
            <person name="Belfiori B."/>
            <person name="Cichocki N."/>
            <person name="Clum A."/>
            <person name="Dockter R.B."/>
            <person name="Fauchery L."/>
            <person name="Guy J."/>
            <person name="Iotti M."/>
            <person name="Le Tacon F."/>
            <person name="Lindquist E.A."/>
            <person name="Lipzen A."/>
            <person name="Malagnac F."/>
            <person name="Mello A."/>
            <person name="Molinier V."/>
            <person name="Miyauchi S."/>
            <person name="Poulain J."/>
            <person name="Riccioni C."/>
            <person name="Rubini A."/>
            <person name="Sitrit Y."/>
            <person name="Splivallo R."/>
            <person name="Traeger S."/>
            <person name="Wang M."/>
            <person name="Zifcakova L."/>
            <person name="Wipf D."/>
            <person name="Zambonelli A."/>
            <person name="Paolocci F."/>
            <person name="Nowrousian M."/>
            <person name="Ottonello S."/>
            <person name="Baldrian P."/>
            <person name="Spatafora J.W."/>
            <person name="Henrissat B."/>
            <person name="Nagy L.G."/>
            <person name="Aury J.M."/>
            <person name="Wincker P."/>
            <person name="Grigoriev I.V."/>
            <person name="Bonfante P."/>
            <person name="Martin F.M."/>
        </authorList>
    </citation>
    <scope>NUCLEOTIDE SEQUENCE [LARGE SCALE GENOMIC DNA]</scope>
    <source>
        <strain evidence="2 3">ATCC MYA-4762</strain>
    </source>
</reference>
<proteinExistence type="predicted"/>
<name>A0A3N4L9X2_9PEZI</name>
<evidence type="ECO:0000256" key="1">
    <source>
        <dbReference type="SAM" id="MobiDB-lite"/>
    </source>
</evidence>
<feature type="compositionally biased region" description="Basic and acidic residues" evidence="1">
    <location>
        <begin position="201"/>
        <end position="219"/>
    </location>
</feature>
<gene>
    <name evidence="2" type="ORF">L211DRAFT_852977</name>
</gene>
<dbReference type="EMBL" id="ML121585">
    <property type="protein sequence ID" value="RPB19680.1"/>
    <property type="molecule type" value="Genomic_DNA"/>
</dbReference>
<dbReference type="AlphaFoldDB" id="A0A3N4L9X2"/>
<accession>A0A3N4L9X2</accession>
<dbReference type="Proteomes" id="UP000267821">
    <property type="component" value="Unassembled WGS sequence"/>
</dbReference>
<organism evidence="2 3">
    <name type="scientific">Terfezia boudieri ATCC MYA-4762</name>
    <dbReference type="NCBI Taxonomy" id="1051890"/>
    <lineage>
        <taxon>Eukaryota</taxon>
        <taxon>Fungi</taxon>
        <taxon>Dikarya</taxon>
        <taxon>Ascomycota</taxon>
        <taxon>Pezizomycotina</taxon>
        <taxon>Pezizomycetes</taxon>
        <taxon>Pezizales</taxon>
        <taxon>Pezizaceae</taxon>
        <taxon>Terfezia</taxon>
    </lineage>
</organism>
<protein>
    <submittedName>
        <fullName evidence="2">Uncharacterized protein</fullName>
    </submittedName>
</protein>
<evidence type="ECO:0000313" key="3">
    <source>
        <dbReference type="Proteomes" id="UP000267821"/>
    </source>
</evidence>
<evidence type="ECO:0000313" key="2">
    <source>
        <dbReference type="EMBL" id="RPB19680.1"/>
    </source>
</evidence>
<dbReference type="InParanoid" id="A0A3N4L9X2"/>